<organism evidence="3">
    <name type="scientific">Thermodesulfobacterium geofontis</name>
    <dbReference type="NCBI Taxonomy" id="1295609"/>
    <lineage>
        <taxon>Bacteria</taxon>
        <taxon>Pseudomonadati</taxon>
        <taxon>Thermodesulfobacteriota</taxon>
        <taxon>Thermodesulfobacteria</taxon>
        <taxon>Thermodesulfobacteriales</taxon>
        <taxon>Thermodesulfobacteriaceae</taxon>
        <taxon>Thermodesulfobacterium</taxon>
    </lineage>
</organism>
<sequence length="172" mass="19517">MKALLIIDMLNDFIKPDGALYCGKKAEEIIPEIERLKKEFKEKGYPIIYLCDAHDPNDEEFSAFTPHCIKGTKGAQVVDKLSPAGDDLVIYKTRFSGFFRTNLEAVLRSLGVKELYLTGVCTSICVMDTAADAFYRGFKIKIPVKAVADFDEEFHNFALKRLEKVYKAELIY</sequence>
<evidence type="ECO:0000256" key="1">
    <source>
        <dbReference type="ARBA" id="ARBA00022801"/>
    </source>
</evidence>
<dbReference type="EMBL" id="DSZN01000056">
    <property type="protein sequence ID" value="HGQ85338.1"/>
    <property type="molecule type" value="Genomic_DNA"/>
</dbReference>
<dbReference type="InterPro" id="IPR050272">
    <property type="entry name" value="Isochorismatase-like_hydrls"/>
</dbReference>
<dbReference type="CDD" id="cd00431">
    <property type="entry name" value="cysteine_hydrolases"/>
    <property type="match status" value="1"/>
</dbReference>
<proteinExistence type="predicted"/>
<name>A0A7C4NQH1_9BACT</name>
<evidence type="ECO:0000313" key="3">
    <source>
        <dbReference type="EMBL" id="HGQ85338.1"/>
    </source>
</evidence>
<dbReference type="InterPro" id="IPR036380">
    <property type="entry name" value="Isochorismatase-like_sf"/>
</dbReference>
<dbReference type="SUPFAM" id="SSF52499">
    <property type="entry name" value="Isochorismatase-like hydrolases"/>
    <property type="match status" value="1"/>
</dbReference>
<dbReference type="Gene3D" id="3.40.50.850">
    <property type="entry name" value="Isochorismatase-like"/>
    <property type="match status" value="1"/>
</dbReference>
<dbReference type="AlphaFoldDB" id="A0A7C4NQH1"/>
<protein>
    <submittedName>
        <fullName evidence="3">Cysteine hydrolase</fullName>
    </submittedName>
</protein>
<dbReference type="PRINTS" id="PR01398">
    <property type="entry name" value="ISCHRISMTASE"/>
</dbReference>
<keyword evidence="1 3" id="KW-0378">Hydrolase</keyword>
<evidence type="ECO:0000259" key="2">
    <source>
        <dbReference type="Pfam" id="PF00857"/>
    </source>
</evidence>
<dbReference type="PANTHER" id="PTHR43540">
    <property type="entry name" value="PEROXYUREIDOACRYLATE/UREIDOACRYLATE AMIDOHYDROLASE-RELATED"/>
    <property type="match status" value="1"/>
</dbReference>
<dbReference type="Pfam" id="PF00857">
    <property type="entry name" value="Isochorismatase"/>
    <property type="match status" value="1"/>
</dbReference>
<comment type="caution">
    <text evidence="3">The sequence shown here is derived from an EMBL/GenBank/DDBJ whole genome shotgun (WGS) entry which is preliminary data.</text>
</comment>
<reference evidence="3" key="1">
    <citation type="journal article" date="2020" name="mSystems">
        <title>Genome- and Community-Level Interaction Insights into Carbon Utilization and Element Cycling Functions of Hydrothermarchaeota in Hydrothermal Sediment.</title>
        <authorList>
            <person name="Zhou Z."/>
            <person name="Liu Y."/>
            <person name="Xu W."/>
            <person name="Pan J."/>
            <person name="Luo Z.H."/>
            <person name="Li M."/>
        </authorList>
    </citation>
    <scope>NUCLEOTIDE SEQUENCE [LARGE SCALE GENOMIC DNA]</scope>
    <source>
        <strain evidence="3">SpSt-6</strain>
    </source>
</reference>
<feature type="domain" description="Isochorismatase-like" evidence="2">
    <location>
        <begin position="3"/>
        <end position="164"/>
    </location>
</feature>
<dbReference type="PANTHER" id="PTHR43540:SF6">
    <property type="entry name" value="ISOCHORISMATASE-LIKE DOMAIN-CONTAINING PROTEIN"/>
    <property type="match status" value="1"/>
</dbReference>
<accession>A0A7C4NQH1</accession>
<gene>
    <name evidence="3" type="ORF">ENT66_02970</name>
</gene>
<dbReference type="GO" id="GO:0008908">
    <property type="term" value="F:isochorismatase activity"/>
    <property type="evidence" value="ECO:0007669"/>
    <property type="project" value="InterPro"/>
</dbReference>
<dbReference type="InterPro" id="IPR000868">
    <property type="entry name" value="Isochorismatase-like_dom"/>
</dbReference>
<dbReference type="InterPro" id="IPR016291">
    <property type="entry name" value="Isochorismatase"/>
</dbReference>